<dbReference type="InterPro" id="IPR000531">
    <property type="entry name" value="Beta-barrel_TonB"/>
</dbReference>
<dbReference type="Gene3D" id="2.60.40.1120">
    <property type="entry name" value="Carboxypeptidase-like, regulatory domain"/>
    <property type="match status" value="1"/>
</dbReference>
<dbReference type="GO" id="GO:0044718">
    <property type="term" value="P:siderophore transmembrane transport"/>
    <property type="evidence" value="ECO:0007669"/>
    <property type="project" value="TreeGrafter"/>
</dbReference>
<dbReference type="InterPro" id="IPR039426">
    <property type="entry name" value="TonB-dep_rcpt-like"/>
</dbReference>
<evidence type="ECO:0000256" key="2">
    <source>
        <dbReference type="ARBA" id="ARBA00022448"/>
    </source>
</evidence>
<dbReference type="AlphaFoldDB" id="A0A2A8CYT2"/>
<evidence type="ECO:0000256" key="4">
    <source>
        <dbReference type="ARBA" id="ARBA00022692"/>
    </source>
</evidence>
<reference evidence="14 15" key="1">
    <citation type="submission" date="2017-10" db="EMBL/GenBank/DDBJ databases">
        <title>Draft genome of Longibacter Salinarum.</title>
        <authorList>
            <person name="Goh K.M."/>
            <person name="Shamsir M.S."/>
            <person name="Lim S.W."/>
        </authorList>
    </citation>
    <scope>NUCLEOTIDE SEQUENCE [LARGE SCALE GENOMIC DNA]</scope>
    <source>
        <strain evidence="14 15">KCTC 52045</strain>
    </source>
</reference>
<keyword evidence="6 11" id="KW-0798">TonB box</keyword>
<dbReference type="InterPro" id="IPR036942">
    <property type="entry name" value="Beta-barrel_TonB_sf"/>
</dbReference>
<organism evidence="14 15">
    <name type="scientific">Longibacter salinarum</name>
    <dbReference type="NCBI Taxonomy" id="1850348"/>
    <lineage>
        <taxon>Bacteria</taxon>
        <taxon>Pseudomonadati</taxon>
        <taxon>Rhodothermota</taxon>
        <taxon>Rhodothermia</taxon>
        <taxon>Rhodothermales</taxon>
        <taxon>Salisaetaceae</taxon>
        <taxon>Longibacter</taxon>
    </lineage>
</organism>
<gene>
    <name evidence="14" type="ORF">CRI94_06895</name>
</gene>
<evidence type="ECO:0000256" key="10">
    <source>
        <dbReference type="PROSITE-ProRule" id="PRU01360"/>
    </source>
</evidence>
<keyword evidence="8 14" id="KW-0675">Receptor</keyword>
<dbReference type="InterPro" id="IPR008969">
    <property type="entry name" value="CarboxyPept-like_regulatory"/>
</dbReference>
<evidence type="ECO:0000256" key="9">
    <source>
        <dbReference type="ARBA" id="ARBA00023237"/>
    </source>
</evidence>
<keyword evidence="9 10" id="KW-0998">Cell outer membrane</keyword>
<evidence type="ECO:0000256" key="6">
    <source>
        <dbReference type="ARBA" id="ARBA00023077"/>
    </source>
</evidence>
<proteinExistence type="inferred from homology"/>
<dbReference type="PANTHER" id="PTHR30069">
    <property type="entry name" value="TONB-DEPENDENT OUTER MEMBRANE RECEPTOR"/>
    <property type="match status" value="1"/>
</dbReference>
<dbReference type="Pfam" id="PF13715">
    <property type="entry name" value="CarbopepD_reg_2"/>
    <property type="match status" value="1"/>
</dbReference>
<dbReference type="GO" id="GO:0015344">
    <property type="term" value="F:siderophore uptake transmembrane transporter activity"/>
    <property type="evidence" value="ECO:0007669"/>
    <property type="project" value="TreeGrafter"/>
</dbReference>
<evidence type="ECO:0000313" key="14">
    <source>
        <dbReference type="EMBL" id="PEN13790.1"/>
    </source>
</evidence>
<evidence type="ECO:0000256" key="11">
    <source>
        <dbReference type="RuleBase" id="RU003357"/>
    </source>
</evidence>
<evidence type="ECO:0000256" key="1">
    <source>
        <dbReference type="ARBA" id="ARBA00004571"/>
    </source>
</evidence>
<comment type="similarity">
    <text evidence="10 11">Belongs to the TonB-dependent receptor family.</text>
</comment>
<dbReference type="InterPro" id="IPR037066">
    <property type="entry name" value="Plug_dom_sf"/>
</dbReference>
<dbReference type="SUPFAM" id="SSF56935">
    <property type="entry name" value="Porins"/>
    <property type="match status" value="1"/>
</dbReference>
<dbReference type="Pfam" id="PF07715">
    <property type="entry name" value="Plug"/>
    <property type="match status" value="1"/>
</dbReference>
<protein>
    <submittedName>
        <fullName evidence="14">TonB-dependent receptor</fullName>
    </submittedName>
</protein>
<dbReference type="PANTHER" id="PTHR30069:SF29">
    <property type="entry name" value="HEMOGLOBIN AND HEMOGLOBIN-HAPTOGLOBIN-BINDING PROTEIN 1-RELATED"/>
    <property type="match status" value="1"/>
</dbReference>
<comment type="subcellular location">
    <subcellularLocation>
        <location evidence="1 10">Cell outer membrane</location>
        <topology evidence="1 10">Multi-pass membrane protein</topology>
    </subcellularLocation>
</comment>
<keyword evidence="15" id="KW-1185">Reference proteome</keyword>
<evidence type="ECO:0000256" key="7">
    <source>
        <dbReference type="ARBA" id="ARBA00023136"/>
    </source>
</evidence>
<evidence type="ECO:0000259" key="13">
    <source>
        <dbReference type="Pfam" id="PF07715"/>
    </source>
</evidence>
<evidence type="ECO:0000256" key="8">
    <source>
        <dbReference type="ARBA" id="ARBA00023170"/>
    </source>
</evidence>
<dbReference type="RefSeq" id="WP_098074953.1">
    <property type="nucleotide sequence ID" value="NZ_PDEQ01000003.1"/>
</dbReference>
<dbReference type="Pfam" id="PF00593">
    <property type="entry name" value="TonB_dep_Rec_b-barrel"/>
    <property type="match status" value="1"/>
</dbReference>
<name>A0A2A8CYT2_9BACT</name>
<keyword evidence="2 10" id="KW-0813">Transport</keyword>
<keyword evidence="3 10" id="KW-1134">Transmembrane beta strand</keyword>
<sequence>MEVAFPTFFRRANASSGKQVDVRGRTDWSLCSITLLLALTLIHFFLPAPGAVGQTSSDEIVTGVVVDAQTGAPLSLANVLIVGENRGATTGDNGRFTLRDVSTGAQTLLVSYVGFETARKEINVQRGERLDVRVELRPVEMEVEGVMVTGRRVEERALGTETITPDDVQNLPTVLEPDLFRTLQLLPGVKSASDFSTGLYIRGGSPDQTLIRLDEATIYNPTHVFGFFSTFNPDAVGDVVLYKGGYPAQYGGRLGAVVDIANRRGEKSATRGGASLGLLASRAYGTGPYEIGGRSGTWMAAARRSTIEPLLSGLQAAEVQDIPEGFYFWDINVATRVNLTERDQLFVSLYAGRDQLDFPFLRDVVFDIGYGNRAGTVSWRRVIGQNLTTRLSVTGSHYFADPRADIANTQFVRDNDVFDFATDARATLSAGDHTVEAGFRAGRFVSRLRNYFNGDRNYSPSFRTPYGSLYLQDTYRPTSDWTLTGGMRASYFGQGKNVRFAPRLSLEHRLSDWLWLQAGYGRYYQYLTAASTELFSAFDFWLTTDDQVPPAYGDQFVAGVKTEPKDNLRVDLELYYRTLRDLFEFDRLYTDYTGLDYPEVFRFGNGYAAGAELMIRRDAGTVNGFISYALSRTRREFDRFEGGRAFSPKYDRLHDLTTVLRYDVSENWRATAVFTYATGQAYTEPSGYYKLVDDPTLSRPRDVFQAEYNASRLPAYHRLDLGVRRKGDFFGVGTYEARMQVVNVYGRRNIWFVIFEPTQGNTIERNIVPQIPVPLPNLSLTVSF</sequence>
<keyword evidence="4 10" id="KW-0812">Transmembrane</keyword>
<keyword evidence="7 10" id="KW-0472">Membrane</keyword>
<comment type="caution">
    <text evidence="14">The sequence shown here is derived from an EMBL/GenBank/DDBJ whole genome shotgun (WGS) entry which is preliminary data.</text>
</comment>
<evidence type="ECO:0000256" key="5">
    <source>
        <dbReference type="ARBA" id="ARBA00022729"/>
    </source>
</evidence>
<dbReference type="EMBL" id="PDEQ01000003">
    <property type="protein sequence ID" value="PEN13790.1"/>
    <property type="molecule type" value="Genomic_DNA"/>
</dbReference>
<evidence type="ECO:0000313" key="15">
    <source>
        <dbReference type="Proteomes" id="UP000220102"/>
    </source>
</evidence>
<evidence type="ECO:0000259" key="12">
    <source>
        <dbReference type="Pfam" id="PF00593"/>
    </source>
</evidence>
<dbReference type="PROSITE" id="PS52016">
    <property type="entry name" value="TONB_DEPENDENT_REC_3"/>
    <property type="match status" value="1"/>
</dbReference>
<feature type="domain" description="TonB-dependent receptor-like beta-barrel" evidence="12">
    <location>
        <begin position="363"/>
        <end position="724"/>
    </location>
</feature>
<evidence type="ECO:0000256" key="3">
    <source>
        <dbReference type="ARBA" id="ARBA00022452"/>
    </source>
</evidence>
<keyword evidence="5" id="KW-0732">Signal</keyword>
<dbReference type="Proteomes" id="UP000220102">
    <property type="component" value="Unassembled WGS sequence"/>
</dbReference>
<dbReference type="InterPro" id="IPR012910">
    <property type="entry name" value="Plug_dom"/>
</dbReference>
<feature type="domain" description="TonB-dependent receptor plug" evidence="13">
    <location>
        <begin position="162"/>
        <end position="253"/>
    </location>
</feature>
<accession>A0A2A8CYT2</accession>
<dbReference type="SUPFAM" id="SSF49464">
    <property type="entry name" value="Carboxypeptidase regulatory domain-like"/>
    <property type="match status" value="1"/>
</dbReference>
<dbReference type="Gene3D" id="2.170.130.10">
    <property type="entry name" value="TonB-dependent receptor, plug domain"/>
    <property type="match status" value="1"/>
</dbReference>
<dbReference type="Gene3D" id="2.40.170.20">
    <property type="entry name" value="TonB-dependent receptor, beta-barrel domain"/>
    <property type="match status" value="1"/>
</dbReference>
<dbReference type="OrthoDB" id="9758870at2"/>
<dbReference type="GO" id="GO:0009279">
    <property type="term" value="C:cell outer membrane"/>
    <property type="evidence" value="ECO:0007669"/>
    <property type="project" value="UniProtKB-SubCell"/>
</dbReference>